<accession>A0A2B7XN72</accession>
<dbReference type="EMBL" id="PDNB01000048">
    <property type="protein sequence ID" value="PGH13224.1"/>
    <property type="molecule type" value="Genomic_DNA"/>
</dbReference>
<organism evidence="1 2">
    <name type="scientific">Helicocarpus griseus UAMH5409</name>
    <dbReference type="NCBI Taxonomy" id="1447875"/>
    <lineage>
        <taxon>Eukaryota</taxon>
        <taxon>Fungi</taxon>
        <taxon>Dikarya</taxon>
        <taxon>Ascomycota</taxon>
        <taxon>Pezizomycotina</taxon>
        <taxon>Eurotiomycetes</taxon>
        <taxon>Eurotiomycetidae</taxon>
        <taxon>Onygenales</taxon>
        <taxon>Ajellomycetaceae</taxon>
        <taxon>Helicocarpus</taxon>
    </lineage>
</organism>
<gene>
    <name evidence="1" type="ORF">AJ79_03782</name>
</gene>
<dbReference type="Pfam" id="PF11951">
    <property type="entry name" value="Fungal_trans_2"/>
    <property type="match status" value="1"/>
</dbReference>
<evidence type="ECO:0008006" key="3">
    <source>
        <dbReference type="Google" id="ProtNLM"/>
    </source>
</evidence>
<dbReference type="Proteomes" id="UP000223968">
    <property type="component" value="Unassembled WGS sequence"/>
</dbReference>
<dbReference type="InterPro" id="IPR021858">
    <property type="entry name" value="Fun_TF"/>
</dbReference>
<dbReference type="OrthoDB" id="3477330at2759"/>
<name>A0A2B7XN72_9EURO</name>
<dbReference type="STRING" id="1447875.A0A2B7XN72"/>
<sequence length="468" mass="52945">MLEQLDQQAEEIQRSEARCNGPFQVFRCGTSIAASTTISNPSRKTLAILTYGNQYCRTGRMGRIVTTVSRQPGLQDSVYRTIQHQRKLAYVKIASHMPGRNPRQQKFDGDCVHPAPVQSKSPWEILYAPNVLSTLLEISLTGDSSNAKVSHLFAVFAISAFSLDILQAAGGESVASDWGTLGRLYRERATKRLQLSVRDLSTTHKKTEKYKTILMPLLSMVIISVVSGEMGNAAHYLHDIEQVITLYGLTKARQSRKVKILHSIYLYLRVLTEGTILPDRNSSDKPMGRPQTDSDPESYRRLWTWDKLLQEPARTNDILNLDFMQSLVAPKSTFEQIYSIPASLFKLILETTHLAGQIERFRICHHRRMHTNHDEYAANVKKLESSICEWEYPGRPSCDNRQLPLGDNFPYHLVHAIYSALVIYFYRCVRDVNAMNDPTTTDLIYAGLGLSQAARQRALNLVNKSLIG</sequence>
<keyword evidence="2" id="KW-1185">Reference proteome</keyword>
<evidence type="ECO:0000313" key="2">
    <source>
        <dbReference type="Proteomes" id="UP000223968"/>
    </source>
</evidence>
<evidence type="ECO:0000313" key="1">
    <source>
        <dbReference type="EMBL" id="PGH13224.1"/>
    </source>
</evidence>
<proteinExistence type="predicted"/>
<reference evidence="1 2" key="1">
    <citation type="submission" date="2017-10" db="EMBL/GenBank/DDBJ databases">
        <title>Comparative genomics in systemic dimorphic fungi from Ajellomycetaceae.</title>
        <authorList>
            <person name="Munoz J.F."/>
            <person name="Mcewen J.G."/>
            <person name="Clay O.K."/>
            <person name="Cuomo C.A."/>
        </authorList>
    </citation>
    <scope>NUCLEOTIDE SEQUENCE [LARGE SCALE GENOMIC DNA]</scope>
    <source>
        <strain evidence="1 2">UAMH5409</strain>
    </source>
</reference>
<protein>
    <recommendedName>
        <fullName evidence="3">Transcription factor domain-containing protein</fullName>
    </recommendedName>
</protein>
<comment type="caution">
    <text evidence="1">The sequence shown here is derived from an EMBL/GenBank/DDBJ whole genome shotgun (WGS) entry which is preliminary data.</text>
</comment>
<dbReference type="AlphaFoldDB" id="A0A2B7XN72"/>